<reference evidence="2" key="2">
    <citation type="submission" date="2018-04" db="EMBL/GenBank/DDBJ databases">
        <title>OnivRS2 (Oryza nivara Reference Sequence Version 2).</title>
        <authorList>
            <person name="Zhang J."/>
            <person name="Kudrna D."/>
            <person name="Lee S."/>
            <person name="Talag J."/>
            <person name="Rajasekar S."/>
            <person name="Welchert J."/>
            <person name="Hsing Y.-I."/>
            <person name="Wing R.A."/>
        </authorList>
    </citation>
    <scope>NUCLEOTIDE SEQUENCE [LARGE SCALE GENOMIC DNA]</scope>
    <source>
        <strain evidence="2">SL10</strain>
    </source>
</reference>
<dbReference type="InterPro" id="IPR055411">
    <property type="entry name" value="LRR_FXL15/At3g58940/PEG3-like"/>
</dbReference>
<protein>
    <recommendedName>
        <fullName evidence="1">F-box/LRR-repeat protein 15/At3g58940/PEG3-like LRR domain-containing protein</fullName>
    </recommendedName>
</protein>
<evidence type="ECO:0000259" key="1">
    <source>
        <dbReference type="Pfam" id="PF24758"/>
    </source>
</evidence>
<evidence type="ECO:0000313" key="2">
    <source>
        <dbReference type="EnsemblPlants" id="ONIVA02G14210.1"/>
    </source>
</evidence>
<dbReference type="EnsemblPlants" id="ONIVA02G14210.1">
    <property type="protein sequence ID" value="ONIVA02G14210.1"/>
    <property type="gene ID" value="ONIVA02G14210"/>
</dbReference>
<name>A0A0E0G565_ORYNI</name>
<reference evidence="2" key="1">
    <citation type="submission" date="2015-04" db="UniProtKB">
        <authorList>
            <consortium name="EnsemblPlants"/>
        </authorList>
    </citation>
    <scope>IDENTIFICATION</scope>
    <source>
        <strain evidence="2">SL10</strain>
    </source>
</reference>
<dbReference type="Gramene" id="ONIVA02G14210.1">
    <property type="protein sequence ID" value="ONIVA02G14210.1"/>
    <property type="gene ID" value="ONIVA02G14210"/>
</dbReference>
<evidence type="ECO:0000313" key="3">
    <source>
        <dbReference type="Proteomes" id="UP000006591"/>
    </source>
</evidence>
<feature type="domain" description="F-box/LRR-repeat protein 15/At3g58940/PEG3-like LRR" evidence="1">
    <location>
        <begin position="17"/>
        <end position="80"/>
    </location>
</feature>
<dbReference type="STRING" id="4536.A0A0E0G565"/>
<accession>A0A0E0G565</accession>
<proteinExistence type="predicted"/>
<dbReference type="AlphaFoldDB" id="A0A0E0G565"/>
<dbReference type="HOGENOM" id="CLU_2593882_0_0_1"/>
<sequence>MGASGRTHHLVDRPDAVDAWLRSATLDNLKELRVHQRTLLEGDAPPPAPTFRFSSSLRVVTIGRCLLPDATIQELHFPHL</sequence>
<keyword evidence="3" id="KW-1185">Reference proteome</keyword>
<dbReference type="Pfam" id="PF24758">
    <property type="entry name" value="LRR_At5g56370"/>
    <property type="match status" value="1"/>
</dbReference>
<dbReference type="Proteomes" id="UP000006591">
    <property type="component" value="Chromosome 2"/>
</dbReference>
<organism evidence="2">
    <name type="scientific">Oryza nivara</name>
    <name type="common">Indian wild rice</name>
    <name type="synonym">Oryza sativa f. spontanea</name>
    <dbReference type="NCBI Taxonomy" id="4536"/>
    <lineage>
        <taxon>Eukaryota</taxon>
        <taxon>Viridiplantae</taxon>
        <taxon>Streptophyta</taxon>
        <taxon>Embryophyta</taxon>
        <taxon>Tracheophyta</taxon>
        <taxon>Spermatophyta</taxon>
        <taxon>Magnoliopsida</taxon>
        <taxon>Liliopsida</taxon>
        <taxon>Poales</taxon>
        <taxon>Poaceae</taxon>
        <taxon>BOP clade</taxon>
        <taxon>Oryzoideae</taxon>
        <taxon>Oryzeae</taxon>
        <taxon>Oryzinae</taxon>
        <taxon>Oryza</taxon>
    </lineage>
</organism>